<dbReference type="Proteomes" id="UP000216001">
    <property type="component" value="Unassembled WGS sequence"/>
</dbReference>
<evidence type="ECO:0000259" key="2">
    <source>
        <dbReference type="PROSITE" id="PS50983"/>
    </source>
</evidence>
<feature type="chain" id="PRO_5012356713" evidence="1">
    <location>
        <begin position="25"/>
        <end position="328"/>
    </location>
</feature>
<evidence type="ECO:0000313" key="3">
    <source>
        <dbReference type="EMBL" id="OZS76242.1"/>
    </source>
</evidence>
<dbReference type="SUPFAM" id="SSF53807">
    <property type="entry name" value="Helical backbone' metal receptor"/>
    <property type="match status" value="1"/>
</dbReference>
<dbReference type="CDD" id="cd01142">
    <property type="entry name" value="TroA_e"/>
    <property type="match status" value="1"/>
</dbReference>
<feature type="signal peptide" evidence="1">
    <location>
        <begin position="1"/>
        <end position="24"/>
    </location>
</feature>
<evidence type="ECO:0000313" key="4">
    <source>
        <dbReference type="Proteomes" id="UP000216001"/>
    </source>
</evidence>
<feature type="domain" description="Fe/B12 periplasmic-binding" evidence="2">
    <location>
        <begin position="32"/>
        <end position="295"/>
    </location>
</feature>
<keyword evidence="1" id="KW-0732">Signal</keyword>
<dbReference type="InterPro" id="IPR050902">
    <property type="entry name" value="ABC_Transporter_SBP"/>
</dbReference>
<name>A0A264VY30_PRORE</name>
<dbReference type="Gene3D" id="1.20.58.2180">
    <property type="match status" value="1"/>
</dbReference>
<gene>
    <name evidence="3" type="ORF">CHI95_02330</name>
</gene>
<proteinExistence type="predicted"/>
<sequence>MRKTIFLQSVILLFGLLMSSAIQAKTDNPELRIATPWPAQNTIIMMLGYGEQIVGTSMIAKKIPLFRQMLPNIDDVPVISISNQLNPEQIISLRTELLFIAKGMEVPQRDLLENAGVKVVEYPANSLKSLQERVQATAKELGPDAQSKAIEYQRYFDRNIVLVNERLKGLTDAEKRTVYHSMGNVLFTSGRPSLNQDWMDLAGAKNVAETWFSDKKNNSGEVLLETIISANPDVIVAMNKEDANIIRTSSQWKAISAVKNQQVYVNPKGMFWWCRETSEEALQFLWLAQTLYPERFVDIDMKQETADFYLKFFGISLSDAQIDNILHP</sequence>
<dbReference type="Pfam" id="PF01497">
    <property type="entry name" value="Peripla_BP_2"/>
    <property type="match status" value="1"/>
</dbReference>
<reference evidence="3 4" key="1">
    <citation type="submission" date="2017-07" db="EMBL/GenBank/DDBJ databases">
        <title>blaIMP-27 on transferable plasmids in Proteus mirabilis and Providencia rettgeri.</title>
        <authorList>
            <person name="Potter R."/>
        </authorList>
    </citation>
    <scope>NUCLEOTIDE SEQUENCE [LARGE SCALE GENOMIC DNA]</scope>
    <source>
        <strain evidence="3 4">PR1</strain>
    </source>
</reference>
<dbReference type="InterPro" id="IPR002491">
    <property type="entry name" value="ABC_transptr_periplasmic_BD"/>
</dbReference>
<dbReference type="PANTHER" id="PTHR30535">
    <property type="entry name" value="VITAMIN B12-BINDING PROTEIN"/>
    <property type="match status" value="1"/>
</dbReference>
<dbReference type="Gene3D" id="3.40.50.1980">
    <property type="entry name" value="Nitrogenase molybdenum iron protein domain"/>
    <property type="match status" value="2"/>
</dbReference>
<dbReference type="AlphaFoldDB" id="A0A264VY30"/>
<dbReference type="PROSITE" id="PS50983">
    <property type="entry name" value="FE_B12_PBP"/>
    <property type="match status" value="1"/>
</dbReference>
<comment type="caution">
    <text evidence="3">The sequence shown here is derived from an EMBL/GenBank/DDBJ whole genome shotgun (WGS) entry which is preliminary data.</text>
</comment>
<dbReference type="PANTHER" id="PTHR30535:SF34">
    <property type="entry name" value="MOLYBDATE-BINDING PROTEIN MOLA"/>
    <property type="match status" value="1"/>
</dbReference>
<organism evidence="3 4">
    <name type="scientific">Providencia rettgeri</name>
    <dbReference type="NCBI Taxonomy" id="587"/>
    <lineage>
        <taxon>Bacteria</taxon>
        <taxon>Pseudomonadati</taxon>
        <taxon>Pseudomonadota</taxon>
        <taxon>Gammaproteobacteria</taxon>
        <taxon>Enterobacterales</taxon>
        <taxon>Morganellaceae</taxon>
        <taxon>Providencia</taxon>
    </lineage>
</organism>
<evidence type="ECO:0000256" key="1">
    <source>
        <dbReference type="SAM" id="SignalP"/>
    </source>
</evidence>
<accession>A0A264VY30</accession>
<dbReference type="EMBL" id="NOWC01000002">
    <property type="protein sequence ID" value="OZS76242.1"/>
    <property type="molecule type" value="Genomic_DNA"/>
</dbReference>
<dbReference type="STRING" id="587.RB151_012410"/>
<protein>
    <submittedName>
        <fullName evidence="3">ABC transporter substrate-binding protein</fullName>
    </submittedName>
</protein>